<evidence type="ECO:0000313" key="1">
    <source>
        <dbReference type="EMBL" id="UPW41286.1"/>
    </source>
</evidence>
<reference evidence="1" key="1">
    <citation type="submission" date="2022-02" db="EMBL/GenBank/DDBJ databases">
        <title>Towards deciphering the DNA virus diversity associated with rodent species in the families Cricetidae and Heteromyidae.</title>
        <authorList>
            <person name="Lund M."/>
            <person name="Larsen B.B."/>
            <person name="Gryseels S."/>
            <person name="Kraberger S."/>
            <person name="Rowsey D.M."/>
            <person name="Steger L."/>
            <person name="Yule K.M."/>
            <person name="Upham N.S."/>
            <person name="Worobey M."/>
            <person name="Van Doorslaer K."/>
            <person name="Varsani A."/>
        </authorList>
    </citation>
    <scope>NUCLEOTIDE SEQUENCE</scope>
    <source>
        <strain evidence="1">UA08Rod_4343</strain>
    </source>
</reference>
<protein>
    <submittedName>
        <fullName evidence="1">Uncharacterized protein</fullName>
    </submittedName>
</protein>
<proteinExistence type="predicted"/>
<dbReference type="EMBL" id="OM869571">
    <property type="protein sequence ID" value="UPW41286.1"/>
    <property type="molecule type" value="Genomic_DNA"/>
</dbReference>
<accession>A0A976N1R9</accession>
<name>A0A976N1R9_9VIRU</name>
<sequence length="182" mass="21523">MSDADLSSTEEVISKYNGLLSDCKVLHNMYYDVEITKLKECFDKCHKIFKNIYERNLIGRNVVPKSVFEYLSITEGMQKYPYNFYHFKFGKRELFIEKVRQSYAVHAVNYQFDYDKEVKRYVRLGALTDRFNLVVFPCKNFSDYSSNNGWNKASGAYSAAIDFWCYSIRLMFNLTTGFLDIY</sequence>
<organism evidence="1">
    <name type="scientific">Sigmofec virus UA08Rod_4343</name>
    <dbReference type="NCBI Taxonomy" id="2929400"/>
    <lineage>
        <taxon>Viruses</taxon>
        <taxon>Monodnaviria</taxon>
        <taxon>Sangervirae</taxon>
        <taxon>Phixviricota</taxon>
        <taxon>Malgrandaviricetes</taxon>
        <taxon>Petitvirales</taxon>
        <taxon>Microviridae</taxon>
    </lineage>
</organism>